<protein>
    <submittedName>
        <fullName evidence="2">Uncharacterized protein</fullName>
    </submittedName>
</protein>
<evidence type="ECO:0000256" key="1">
    <source>
        <dbReference type="SAM" id="SignalP"/>
    </source>
</evidence>
<dbReference type="Proteomes" id="UP000030980">
    <property type="component" value="Unassembled WGS sequence"/>
</dbReference>
<organism evidence="2 4">
    <name type="scientific">Pseudomonas flexibilis</name>
    <dbReference type="NCBI Taxonomy" id="706570"/>
    <lineage>
        <taxon>Bacteria</taxon>
        <taxon>Pseudomonadati</taxon>
        <taxon>Pseudomonadota</taxon>
        <taxon>Gammaproteobacteria</taxon>
        <taxon>Pseudomonadales</taxon>
        <taxon>Pseudomonadaceae</taxon>
        <taxon>Pseudomonas</taxon>
    </lineage>
</organism>
<accession>A0A0B3BVX1</accession>
<keyword evidence="1" id="KW-0732">Signal</keyword>
<feature type="chain" id="PRO_5015034574" evidence="1">
    <location>
        <begin position="22"/>
        <end position="99"/>
    </location>
</feature>
<proteinExistence type="predicted"/>
<reference evidence="3 5" key="2">
    <citation type="submission" date="2017-01" db="EMBL/GenBank/DDBJ databases">
        <authorList>
            <person name="Mah S.A."/>
            <person name="Swanson W.J."/>
            <person name="Moy G.W."/>
            <person name="Vacquier V.D."/>
        </authorList>
    </citation>
    <scope>NUCLEOTIDE SEQUENCE [LARGE SCALE GENOMIC DNA]</scope>
    <source>
        <strain evidence="3 5">ATCC 29606</strain>
    </source>
</reference>
<feature type="signal peptide" evidence="1">
    <location>
        <begin position="1"/>
        <end position="21"/>
    </location>
</feature>
<gene>
    <name evidence="2" type="ORF">PT85_11730</name>
    <name evidence="3" type="ORF">SAMN05421672_1134</name>
</gene>
<reference evidence="2 4" key="1">
    <citation type="submission" date="2014-11" db="EMBL/GenBank/DDBJ databases">
        <title>Genome sequence of Pseudomonas tuomuerensis JCM 14085.</title>
        <authorList>
            <person name="Shin S.-K."/>
            <person name="Yi H."/>
        </authorList>
    </citation>
    <scope>NUCLEOTIDE SEQUENCE [LARGE SCALE GENOMIC DNA]</scope>
    <source>
        <strain evidence="2 4">JCM 14085</strain>
    </source>
</reference>
<evidence type="ECO:0000313" key="4">
    <source>
        <dbReference type="Proteomes" id="UP000030980"/>
    </source>
</evidence>
<keyword evidence="4" id="KW-1185">Reference proteome</keyword>
<dbReference type="PATRIC" id="fig|706570.3.peg.2068"/>
<dbReference type="OrthoDB" id="6902207at2"/>
<evidence type="ECO:0000313" key="3">
    <source>
        <dbReference type="EMBL" id="SIR00174.1"/>
    </source>
</evidence>
<dbReference type="Proteomes" id="UP000186079">
    <property type="component" value="Unassembled WGS sequence"/>
</dbReference>
<dbReference type="AlphaFoldDB" id="A0A0B3BVX1"/>
<dbReference type="EMBL" id="JTAK01000004">
    <property type="protein sequence ID" value="KHO64839.1"/>
    <property type="molecule type" value="Genomic_DNA"/>
</dbReference>
<sequence length="99" mass="10835">MRIPSLALLSLSLLASTPLLAANWPDAARKQFVDECVRSADANTPPAKARAYCECSAERVSSEFSDAEIRQLQGQANLDDRTRERLGQAASQCLHHLNP</sequence>
<evidence type="ECO:0000313" key="5">
    <source>
        <dbReference type="Proteomes" id="UP000186079"/>
    </source>
</evidence>
<name>A0A0B3BVX1_9PSED</name>
<dbReference type="EMBL" id="FTMC01000013">
    <property type="protein sequence ID" value="SIR00174.1"/>
    <property type="molecule type" value="Genomic_DNA"/>
</dbReference>
<accession>A0A0B2D2X4</accession>
<dbReference type="RefSeq" id="WP_027588884.1">
    <property type="nucleotide sequence ID" value="NZ_FMUP01000002.1"/>
</dbReference>
<evidence type="ECO:0000313" key="2">
    <source>
        <dbReference type="EMBL" id="KHO64839.1"/>
    </source>
</evidence>